<evidence type="ECO:0000259" key="8">
    <source>
        <dbReference type="Pfam" id="PF00884"/>
    </source>
</evidence>
<feature type="region of interest" description="Disordered" evidence="6">
    <location>
        <begin position="1"/>
        <end position="25"/>
    </location>
</feature>
<keyword evidence="5 7" id="KW-0472">Membrane</keyword>
<reference evidence="9 10" key="1">
    <citation type="submission" date="2018-03" db="EMBL/GenBank/DDBJ databases">
        <title>The draft genome of Zobellella taiwanensis JCM 13381.</title>
        <authorList>
            <person name="Liu L."/>
            <person name="Li L."/>
            <person name="Wang T."/>
            <person name="Zhang X."/>
            <person name="Liang L."/>
        </authorList>
    </citation>
    <scope>NUCLEOTIDE SEQUENCE [LARGE SCALE GENOMIC DNA]</scope>
    <source>
        <strain evidence="9 10">JCM 13381</strain>
    </source>
</reference>
<keyword evidence="9" id="KW-0808">Transferase</keyword>
<dbReference type="PANTHER" id="PTHR47371">
    <property type="entry name" value="LIPOTEICHOIC ACID SYNTHASE"/>
    <property type="match status" value="1"/>
</dbReference>
<gene>
    <name evidence="9" type="ORF">C7I36_08645</name>
</gene>
<dbReference type="EMBL" id="PXYH01000010">
    <property type="protein sequence ID" value="PSJ42730.1"/>
    <property type="molecule type" value="Genomic_DNA"/>
</dbReference>
<keyword evidence="2" id="KW-1003">Cell membrane</keyword>
<comment type="caution">
    <text evidence="9">The sequence shown here is derived from an EMBL/GenBank/DDBJ whole genome shotgun (WGS) entry which is preliminary data.</text>
</comment>
<dbReference type="CDD" id="cd16015">
    <property type="entry name" value="LTA_synthase"/>
    <property type="match status" value="1"/>
</dbReference>
<evidence type="ECO:0000313" key="9">
    <source>
        <dbReference type="EMBL" id="PSJ42730.1"/>
    </source>
</evidence>
<keyword evidence="4 7" id="KW-1133">Transmembrane helix</keyword>
<dbReference type="Proteomes" id="UP000242181">
    <property type="component" value="Unassembled WGS sequence"/>
</dbReference>
<dbReference type="InterPro" id="IPR050448">
    <property type="entry name" value="OpgB/LTA_synthase_biosynth"/>
</dbReference>
<evidence type="ECO:0000256" key="6">
    <source>
        <dbReference type="SAM" id="MobiDB-lite"/>
    </source>
</evidence>
<evidence type="ECO:0000256" key="1">
    <source>
        <dbReference type="ARBA" id="ARBA00004651"/>
    </source>
</evidence>
<proteinExistence type="predicted"/>
<feature type="transmembrane region" description="Helical" evidence="7">
    <location>
        <begin position="167"/>
        <end position="188"/>
    </location>
</feature>
<evidence type="ECO:0000256" key="7">
    <source>
        <dbReference type="SAM" id="Phobius"/>
    </source>
</evidence>
<keyword evidence="3 7" id="KW-0812">Transmembrane</keyword>
<feature type="transmembrane region" description="Helical" evidence="7">
    <location>
        <begin position="241"/>
        <end position="262"/>
    </location>
</feature>
<dbReference type="GO" id="GO:0016740">
    <property type="term" value="F:transferase activity"/>
    <property type="evidence" value="ECO:0007669"/>
    <property type="project" value="UniProtKB-KW"/>
</dbReference>
<dbReference type="Gene3D" id="3.40.720.10">
    <property type="entry name" value="Alkaline Phosphatase, subunit A"/>
    <property type="match status" value="1"/>
</dbReference>
<dbReference type="SUPFAM" id="SSF53649">
    <property type="entry name" value="Alkaline phosphatase-like"/>
    <property type="match status" value="1"/>
</dbReference>
<name>A0A2P7QXN9_9GAMM</name>
<accession>A0A2P7QXN9</accession>
<dbReference type="InterPro" id="IPR017850">
    <property type="entry name" value="Alkaline_phosphatase_core_sf"/>
</dbReference>
<feature type="transmembrane region" description="Helical" evidence="7">
    <location>
        <begin position="282"/>
        <end position="307"/>
    </location>
</feature>
<dbReference type="GO" id="GO:0005886">
    <property type="term" value="C:plasma membrane"/>
    <property type="evidence" value="ECO:0007669"/>
    <property type="project" value="UniProtKB-SubCell"/>
</dbReference>
<feature type="transmembrane region" description="Helical" evidence="7">
    <location>
        <begin position="208"/>
        <end position="229"/>
    </location>
</feature>
<dbReference type="AlphaFoldDB" id="A0A2P7QXN9"/>
<feature type="domain" description="Sulfatase N-terminal" evidence="8">
    <location>
        <begin position="419"/>
        <end position="682"/>
    </location>
</feature>
<organism evidence="9 10">
    <name type="scientific">Zobellella taiwanensis</name>
    <dbReference type="NCBI Taxonomy" id="347535"/>
    <lineage>
        <taxon>Bacteria</taxon>
        <taxon>Pseudomonadati</taxon>
        <taxon>Pseudomonadota</taxon>
        <taxon>Gammaproteobacteria</taxon>
        <taxon>Aeromonadales</taxon>
        <taxon>Aeromonadaceae</taxon>
        <taxon>Zobellella</taxon>
    </lineage>
</organism>
<keyword evidence="10" id="KW-1185">Reference proteome</keyword>
<evidence type="ECO:0000313" key="10">
    <source>
        <dbReference type="Proteomes" id="UP000242181"/>
    </source>
</evidence>
<dbReference type="PANTHER" id="PTHR47371:SF3">
    <property type="entry name" value="PHOSPHOGLYCEROL TRANSFERASE I"/>
    <property type="match status" value="1"/>
</dbReference>
<comment type="subcellular location">
    <subcellularLocation>
        <location evidence="1">Cell membrane</location>
        <topology evidence="1">Multi-pass membrane protein</topology>
    </subcellularLocation>
</comment>
<dbReference type="InterPro" id="IPR000917">
    <property type="entry name" value="Sulfatase_N"/>
</dbReference>
<evidence type="ECO:0000256" key="3">
    <source>
        <dbReference type="ARBA" id="ARBA00022692"/>
    </source>
</evidence>
<dbReference type="Pfam" id="PF00884">
    <property type="entry name" value="Sulfatase"/>
    <property type="match status" value="1"/>
</dbReference>
<feature type="transmembrane region" description="Helical" evidence="7">
    <location>
        <begin position="328"/>
        <end position="345"/>
    </location>
</feature>
<protein>
    <submittedName>
        <fullName evidence="9">Phosphoglycerol transferase</fullName>
    </submittedName>
</protein>
<evidence type="ECO:0000256" key="2">
    <source>
        <dbReference type="ARBA" id="ARBA00022475"/>
    </source>
</evidence>
<evidence type="ECO:0000256" key="5">
    <source>
        <dbReference type="ARBA" id="ARBA00023136"/>
    </source>
</evidence>
<evidence type="ECO:0000256" key="4">
    <source>
        <dbReference type="ARBA" id="ARBA00022989"/>
    </source>
</evidence>
<feature type="region of interest" description="Disordered" evidence="6">
    <location>
        <begin position="779"/>
        <end position="798"/>
    </location>
</feature>
<sequence>MQRQFHGRNGLGRQSGHFMKGGVLPEQHPADRQRRQAVLHLLQAAKHLRSPLLIAQQHGLSVQDQLHQIDAHLVGAYRHPVDNRPVGQQLMQCGHGLCPPLVFGIWTATAIKRLRPVPAFRLTLLARPGIIAPLRPTRSSRAALIVLSQQTALPVARRDNTVFANTLRMLLLLLLTAFASKVAMMILSPDQSSLLFSAEGARALAWGLRLDLTAAAALTTLLVLLMLAGRRWGPSPRWLRPPLLLAGGWLVLTTTADAIYQLEAGRHVTFEVFTGQGLEGGLVATALTGYAAHSLTALGLLLALTLAVYRLPLSRPDAAGRRWHRDGAFLLAWLLFAVSAIRGGWSDAPQSPMSAYKIGNPELAAVAWSAPYAISYYLAKGSKRAAQQQTAEPTAADLARLADYHDTTSPWQPPARRANVLMVLLESWTAADLLSYGGEVDAAPHFDRLRARSFSTRAMYADGYRTVEGMFATFCSFPNPVGGGVAGTQLQGADYRCLPRLLKEQGWDTRFIQGSGKGIVGAFAQSLGFTHSYGKTDYGFDGTENYWGYMDDDIYRFTLDRLRGLPGPWFVTVNTGTTHDTYLPDEADYVFGKADRTALRRNVVHHADAALQRFIERLPEVLSEPTLVVLVADHTSGSAPVGLERNAIPFLMYATDGSLPTKHSPARAGQLDVAPSILDWLGGHAPWFTGRSLLRDPDQGFAHYSRGRIVSWIEGQRLLRFDVTTAQGADCFQVAENGLDISPAACTEADRPREHRARAYTRYTQSLLFKGKTGHFAQGLTGDDDGQTARLGTSAPAP</sequence>